<sequence>MNKPITRSTARRIAAGYVGVVTLAAVAYEFAGRPEYGVGAMTLAAWPGDVLLLVFVLYPLTLLTGDASGVEEAGFSLIDPLFQGAGAVVNVLIVWGVLTFVRHFRTECRRSRSS</sequence>
<feature type="transmembrane region" description="Helical" evidence="1">
    <location>
        <begin position="81"/>
        <end position="101"/>
    </location>
</feature>
<name>A0ABC8BW47_9ACTN</name>
<feature type="transmembrane region" description="Helical" evidence="1">
    <location>
        <begin position="12"/>
        <end position="31"/>
    </location>
</feature>
<dbReference type="Proteomes" id="UP000192251">
    <property type="component" value="Chromosome"/>
</dbReference>
<keyword evidence="1" id="KW-1133">Transmembrane helix</keyword>
<proteinExistence type="predicted"/>
<gene>
    <name evidence="2" type="ORF">B7C62_22195</name>
</gene>
<keyword evidence="1" id="KW-0472">Membrane</keyword>
<protein>
    <submittedName>
        <fullName evidence="2">Uncharacterized protein</fullName>
    </submittedName>
</protein>
<dbReference type="RefSeq" id="WP_084748683.1">
    <property type="nucleotide sequence ID" value="NZ_CP020563.1"/>
</dbReference>
<dbReference type="EMBL" id="CP020563">
    <property type="protein sequence ID" value="ARF74641.1"/>
    <property type="molecule type" value="Genomic_DNA"/>
</dbReference>
<evidence type="ECO:0000256" key="1">
    <source>
        <dbReference type="SAM" id="Phobius"/>
    </source>
</evidence>
<keyword evidence="1" id="KW-0812">Transmembrane</keyword>
<evidence type="ECO:0000313" key="3">
    <source>
        <dbReference type="Proteomes" id="UP000192251"/>
    </source>
</evidence>
<dbReference type="KEGG" id="kab:B7C62_22195"/>
<organism evidence="2 3">
    <name type="scientific">Kitasatospora albolonga</name>
    <dbReference type="NCBI Taxonomy" id="68173"/>
    <lineage>
        <taxon>Bacteria</taxon>
        <taxon>Bacillati</taxon>
        <taxon>Actinomycetota</taxon>
        <taxon>Actinomycetes</taxon>
        <taxon>Kitasatosporales</taxon>
        <taxon>Streptomycetaceae</taxon>
        <taxon>Kitasatospora</taxon>
    </lineage>
</organism>
<dbReference type="AlphaFoldDB" id="A0ABC8BW47"/>
<accession>A0ABC8BW47</accession>
<reference evidence="2 3" key="1">
    <citation type="submission" date="2017-04" db="EMBL/GenBank/DDBJ databases">
        <title>The complete genome sequence of Streptomyces albolongus YIM 101047, the producer of novel bafilomycins and novel odoriferous sesquiterpenoids.</title>
        <authorList>
            <person name="Yin M."/>
            <person name="Jiang Y."/>
        </authorList>
    </citation>
    <scope>NUCLEOTIDE SEQUENCE [LARGE SCALE GENOMIC DNA]</scope>
    <source>
        <strain evidence="2 3">YIM 101047</strain>
    </source>
</reference>
<evidence type="ECO:0000313" key="2">
    <source>
        <dbReference type="EMBL" id="ARF74641.1"/>
    </source>
</evidence>
<keyword evidence="3" id="KW-1185">Reference proteome</keyword>